<keyword evidence="10" id="KW-1185">Reference proteome</keyword>
<feature type="transmembrane region" description="Helical" evidence="8">
    <location>
        <begin position="124"/>
        <end position="145"/>
    </location>
</feature>
<sequence>MLEIFLQTLPFFALIAIGYLAAATRFFGPEATAYLTKFVFYFALSAMLLRFSSSLPINEIFDLQFGLAYLAGCFAVYALFTIVALMRGTGWAIAAIEAQCAVIGNAGFLALPMLVALLGDVAAAPVLFVLAIDLIVFGSLVVIVITASREGSVSLGALRRIGVGLLKNPMVMSMSLGLIWSALELPVPRPADDFLRILGSAATPCALFAIGASLVGQTAERPAIAIWLSFGTLVIQPAAVAFFALWVFNVDPFAAGIMIATAAMPTAGNIYILAQHYGVAPARVSSTILMSTVASVTTLSFVLSWVIGTGPT</sequence>
<evidence type="ECO:0000256" key="8">
    <source>
        <dbReference type="SAM" id="Phobius"/>
    </source>
</evidence>
<keyword evidence="5 8" id="KW-0812">Transmembrane</keyword>
<feature type="transmembrane region" description="Helical" evidence="8">
    <location>
        <begin position="98"/>
        <end position="118"/>
    </location>
</feature>
<feature type="transmembrane region" description="Helical" evidence="8">
    <location>
        <begin position="253"/>
        <end position="274"/>
    </location>
</feature>
<evidence type="ECO:0000256" key="5">
    <source>
        <dbReference type="ARBA" id="ARBA00022692"/>
    </source>
</evidence>
<dbReference type="EMBL" id="BMKA01000002">
    <property type="protein sequence ID" value="GGA18172.1"/>
    <property type="molecule type" value="Genomic_DNA"/>
</dbReference>
<evidence type="ECO:0000256" key="6">
    <source>
        <dbReference type="ARBA" id="ARBA00022989"/>
    </source>
</evidence>
<evidence type="ECO:0000256" key="3">
    <source>
        <dbReference type="ARBA" id="ARBA00022448"/>
    </source>
</evidence>
<feature type="transmembrane region" description="Helical" evidence="8">
    <location>
        <begin position="63"/>
        <end position="86"/>
    </location>
</feature>
<evidence type="ECO:0000256" key="1">
    <source>
        <dbReference type="ARBA" id="ARBA00004651"/>
    </source>
</evidence>
<feature type="transmembrane region" description="Helical" evidence="8">
    <location>
        <begin position="6"/>
        <end position="26"/>
    </location>
</feature>
<dbReference type="AlphaFoldDB" id="A0A916VQ35"/>
<feature type="transmembrane region" description="Helical" evidence="8">
    <location>
        <begin position="195"/>
        <end position="216"/>
    </location>
</feature>
<accession>A0A916VQ35</accession>
<dbReference type="RefSeq" id="WP_188673758.1">
    <property type="nucleotide sequence ID" value="NZ_BMKA01000002.1"/>
</dbReference>
<gene>
    <name evidence="9" type="ORF">GCM10011498_18540</name>
</gene>
<dbReference type="InterPro" id="IPR004776">
    <property type="entry name" value="Mem_transp_PIN-like"/>
</dbReference>
<evidence type="ECO:0000256" key="7">
    <source>
        <dbReference type="ARBA" id="ARBA00023136"/>
    </source>
</evidence>
<comment type="subcellular location">
    <subcellularLocation>
        <location evidence="1">Cell membrane</location>
        <topology evidence="1">Multi-pass membrane protein</topology>
    </subcellularLocation>
</comment>
<keyword evidence="6 8" id="KW-1133">Transmembrane helix</keyword>
<keyword evidence="7 8" id="KW-0472">Membrane</keyword>
<feature type="transmembrane region" description="Helical" evidence="8">
    <location>
        <begin position="38"/>
        <end position="57"/>
    </location>
</feature>
<protein>
    <submittedName>
        <fullName evidence="9">Malate transporter</fullName>
    </submittedName>
</protein>
<keyword evidence="4" id="KW-1003">Cell membrane</keyword>
<evidence type="ECO:0000313" key="10">
    <source>
        <dbReference type="Proteomes" id="UP000628017"/>
    </source>
</evidence>
<evidence type="ECO:0000256" key="4">
    <source>
        <dbReference type="ARBA" id="ARBA00022475"/>
    </source>
</evidence>
<dbReference type="PANTHER" id="PTHR36838">
    <property type="entry name" value="AUXIN EFFLUX CARRIER FAMILY PROTEIN"/>
    <property type="match status" value="1"/>
</dbReference>
<dbReference type="Gene3D" id="1.20.1530.20">
    <property type="match status" value="1"/>
</dbReference>
<dbReference type="GO" id="GO:0005886">
    <property type="term" value="C:plasma membrane"/>
    <property type="evidence" value="ECO:0007669"/>
    <property type="project" value="UniProtKB-SubCell"/>
</dbReference>
<dbReference type="Pfam" id="PF03547">
    <property type="entry name" value="Mem_trans"/>
    <property type="match status" value="1"/>
</dbReference>
<dbReference type="Proteomes" id="UP000628017">
    <property type="component" value="Unassembled WGS sequence"/>
</dbReference>
<feature type="transmembrane region" description="Helical" evidence="8">
    <location>
        <begin position="223"/>
        <end position="247"/>
    </location>
</feature>
<feature type="transmembrane region" description="Helical" evidence="8">
    <location>
        <begin position="286"/>
        <end position="307"/>
    </location>
</feature>
<dbReference type="InterPro" id="IPR038770">
    <property type="entry name" value="Na+/solute_symporter_sf"/>
</dbReference>
<dbReference type="PANTHER" id="PTHR36838:SF3">
    <property type="entry name" value="TRANSPORTER AUXIN EFFLUX CARRIER EC FAMILY"/>
    <property type="match status" value="1"/>
</dbReference>
<evidence type="ECO:0000313" key="9">
    <source>
        <dbReference type="EMBL" id="GGA18172.1"/>
    </source>
</evidence>
<evidence type="ECO:0000256" key="2">
    <source>
        <dbReference type="ARBA" id="ARBA00010145"/>
    </source>
</evidence>
<organism evidence="9 10">
    <name type="scientific">Neptunicoccus cionae</name>
    <dbReference type="NCBI Taxonomy" id="2035344"/>
    <lineage>
        <taxon>Bacteria</taxon>
        <taxon>Pseudomonadati</taxon>
        <taxon>Pseudomonadota</taxon>
        <taxon>Alphaproteobacteria</taxon>
        <taxon>Rhodobacterales</taxon>
        <taxon>Paracoccaceae</taxon>
        <taxon>Neptunicoccus</taxon>
    </lineage>
</organism>
<keyword evidence="3" id="KW-0813">Transport</keyword>
<reference evidence="9" key="2">
    <citation type="submission" date="2020-09" db="EMBL/GenBank/DDBJ databases">
        <authorList>
            <person name="Sun Q."/>
            <person name="Zhou Y."/>
        </authorList>
    </citation>
    <scope>NUCLEOTIDE SEQUENCE</scope>
    <source>
        <strain evidence="9">CGMCC 1.15880</strain>
    </source>
</reference>
<feature type="transmembrane region" description="Helical" evidence="8">
    <location>
        <begin position="165"/>
        <end position="183"/>
    </location>
</feature>
<dbReference type="GO" id="GO:0055085">
    <property type="term" value="P:transmembrane transport"/>
    <property type="evidence" value="ECO:0007669"/>
    <property type="project" value="InterPro"/>
</dbReference>
<reference evidence="9" key="1">
    <citation type="journal article" date="2014" name="Int. J. Syst. Evol. Microbiol.">
        <title>Complete genome sequence of Corynebacterium casei LMG S-19264T (=DSM 44701T), isolated from a smear-ripened cheese.</title>
        <authorList>
            <consortium name="US DOE Joint Genome Institute (JGI-PGF)"/>
            <person name="Walter F."/>
            <person name="Albersmeier A."/>
            <person name="Kalinowski J."/>
            <person name="Ruckert C."/>
        </authorList>
    </citation>
    <scope>NUCLEOTIDE SEQUENCE</scope>
    <source>
        <strain evidence="9">CGMCC 1.15880</strain>
    </source>
</reference>
<comment type="similarity">
    <text evidence="2">Belongs to the auxin efflux carrier (TC 2.A.69) family.</text>
</comment>
<comment type="caution">
    <text evidence="9">The sequence shown here is derived from an EMBL/GenBank/DDBJ whole genome shotgun (WGS) entry which is preliminary data.</text>
</comment>
<name>A0A916VQ35_9RHOB</name>
<proteinExistence type="inferred from homology"/>